<dbReference type="AlphaFoldDB" id="A0A3N4JD13"/>
<keyword evidence="3" id="KW-1185">Reference proteome</keyword>
<evidence type="ECO:0000313" key="2">
    <source>
        <dbReference type="EMBL" id="RPA91714.1"/>
    </source>
</evidence>
<sequence>MVKRTGAIMLLTIVQMVLPLINRYKDQDIQSSIIQERDSLPHHVDLAKTSSSHPLNSPLVGAESHCRSLFGTPPTSLYLYRYFAAHLDCL</sequence>
<evidence type="ECO:0000256" key="1">
    <source>
        <dbReference type="SAM" id="SignalP"/>
    </source>
</evidence>
<dbReference type="Proteomes" id="UP000276215">
    <property type="component" value="Unassembled WGS sequence"/>
</dbReference>
<protein>
    <submittedName>
        <fullName evidence="2">Uncharacterized protein</fullName>
    </submittedName>
</protein>
<keyword evidence="1" id="KW-0732">Signal</keyword>
<feature type="chain" id="PRO_5017940138" evidence="1">
    <location>
        <begin position="20"/>
        <end position="90"/>
    </location>
</feature>
<reference evidence="2 3" key="1">
    <citation type="journal article" date="2018" name="Nat. Ecol. Evol.">
        <title>Pezizomycetes genomes reveal the molecular basis of ectomycorrhizal truffle lifestyle.</title>
        <authorList>
            <person name="Murat C."/>
            <person name="Payen T."/>
            <person name="Noel B."/>
            <person name="Kuo A."/>
            <person name="Morin E."/>
            <person name="Chen J."/>
            <person name="Kohler A."/>
            <person name="Krizsan K."/>
            <person name="Balestrini R."/>
            <person name="Da Silva C."/>
            <person name="Montanini B."/>
            <person name="Hainaut M."/>
            <person name="Levati E."/>
            <person name="Barry K.W."/>
            <person name="Belfiori B."/>
            <person name="Cichocki N."/>
            <person name="Clum A."/>
            <person name="Dockter R.B."/>
            <person name="Fauchery L."/>
            <person name="Guy J."/>
            <person name="Iotti M."/>
            <person name="Le Tacon F."/>
            <person name="Lindquist E.A."/>
            <person name="Lipzen A."/>
            <person name="Malagnac F."/>
            <person name="Mello A."/>
            <person name="Molinier V."/>
            <person name="Miyauchi S."/>
            <person name="Poulain J."/>
            <person name="Riccioni C."/>
            <person name="Rubini A."/>
            <person name="Sitrit Y."/>
            <person name="Splivallo R."/>
            <person name="Traeger S."/>
            <person name="Wang M."/>
            <person name="Zifcakova L."/>
            <person name="Wipf D."/>
            <person name="Zambonelli A."/>
            <person name="Paolocci F."/>
            <person name="Nowrousian M."/>
            <person name="Ottonello S."/>
            <person name="Baldrian P."/>
            <person name="Spatafora J.W."/>
            <person name="Henrissat B."/>
            <person name="Nagy L.G."/>
            <person name="Aury J.M."/>
            <person name="Wincker P."/>
            <person name="Grigoriev I.V."/>
            <person name="Bonfante P."/>
            <person name="Martin F.M."/>
        </authorList>
    </citation>
    <scope>NUCLEOTIDE SEQUENCE [LARGE SCALE GENOMIC DNA]</scope>
    <source>
        <strain evidence="2 3">120613-1</strain>
    </source>
</reference>
<dbReference type="EMBL" id="ML120489">
    <property type="protein sequence ID" value="RPA91714.1"/>
    <property type="molecule type" value="Genomic_DNA"/>
</dbReference>
<gene>
    <name evidence="2" type="ORF">L873DRAFT_270833</name>
</gene>
<feature type="signal peptide" evidence="1">
    <location>
        <begin position="1"/>
        <end position="19"/>
    </location>
</feature>
<name>A0A3N4JD13_9PEZI</name>
<evidence type="ECO:0000313" key="3">
    <source>
        <dbReference type="Proteomes" id="UP000276215"/>
    </source>
</evidence>
<organism evidence="2 3">
    <name type="scientific">Choiromyces venosus 120613-1</name>
    <dbReference type="NCBI Taxonomy" id="1336337"/>
    <lineage>
        <taxon>Eukaryota</taxon>
        <taxon>Fungi</taxon>
        <taxon>Dikarya</taxon>
        <taxon>Ascomycota</taxon>
        <taxon>Pezizomycotina</taxon>
        <taxon>Pezizomycetes</taxon>
        <taxon>Pezizales</taxon>
        <taxon>Tuberaceae</taxon>
        <taxon>Choiromyces</taxon>
    </lineage>
</organism>
<accession>A0A3N4JD13</accession>
<proteinExistence type="predicted"/>